<dbReference type="EMBL" id="HG529599">
    <property type="protein sequence ID" value="CDI54028.1"/>
    <property type="molecule type" value="Genomic_DNA"/>
</dbReference>
<evidence type="ECO:0000313" key="1">
    <source>
        <dbReference type="EMBL" id="CDI54028.1"/>
    </source>
</evidence>
<accession>A0A077R550</accession>
<reference evidence="1" key="1">
    <citation type="journal article" date="2014" name="Genome Biol. Evol.">
        <title>Gene Loss Rather Than Gene Gain Is Associated with a Host Jump from Monocots to Dicots in the Smut Fungus Melanopsichium pennsylvanicum.</title>
        <authorList>
            <person name="Sharma R."/>
            <person name="Mishra B."/>
            <person name="Runge F."/>
            <person name="Thines M."/>
        </authorList>
    </citation>
    <scope>NUCLEOTIDE SEQUENCE</scope>
    <source>
        <strain evidence="1">4</strain>
    </source>
</reference>
<name>A0A077R550_9BASI</name>
<protein>
    <submittedName>
        <fullName evidence="1">Uncharacterized protein</fullName>
    </submittedName>
</protein>
<organism evidence="1">
    <name type="scientific">Melanopsichium pennsylvanicum 4</name>
    <dbReference type="NCBI Taxonomy" id="1398559"/>
    <lineage>
        <taxon>Eukaryota</taxon>
        <taxon>Fungi</taxon>
        <taxon>Dikarya</taxon>
        <taxon>Basidiomycota</taxon>
        <taxon>Ustilaginomycotina</taxon>
        <taxon>Ustilaginomycetes</taxon>
        <taxon>Ustilaginales</taxon>
        <taxon>Ustilaginaceae</taxon>
        <taxon>Melanopsichium</taxon>
    </lineage>
</organism>
<dbReference type="AlphaFoldDB" id="A0A077R550"/>
<proteinExistence type="predicted"/>
<sequence>MIRVIGSDGVQFFTGIANKVLSPKFDKERSTDIPNVLVAWATIFPNAACRLFHNLADSLHPQRELALGAPEPLATILALARDRRPAALPTVRNDTLDGVQWAPFDLARSRSIQSLPKSIHSSTLPSRIAEAPFFRNQGWDPQAPRSDIC</sequence>